<feature type="compositionally biased region" description="Polar residues" evidence="5">
    <location>
        <begin position="485"/>
        <end position="495"/>
    </location>
</feature>
<evidence type="ECO:0000256" key="1">
    <source>
        <dbReference type="ARBA" id="ARBA00022723"/>
    </source>
</evidence>
<dbReference type="PROSITE" id="PS50089">
    <property type="entry name" value="ZF_RING_2"/>
    <property type="match status" value="1"/>
</dbReference>
<dbReference type="GO" id="GO:0016567">
    <property type="term" value="P:protein ubiquitination"/>
    <property type="evidence" value="ECO:0007669"/>
    <property type="project" value="TreeGrafter"/>
</dbReference>
<dbReference type="GO" id="GO:0061630">
    <property type="term" value="F:ubiquitin protein ligase activity"/>
    <property type="evidence" value="ECO:0007669"/>
    <property type="project" value="TreeGrafter"/>
</dbReference>
<dbReference type="GO" id="GO:0008270">
    <property type="term" value="F:zinc ion binding"/>
    <property type="evidence" value="ECO:0007669"/>
    <property type="project" value="UniProtKB-KW"/>
</dbReference>
<organism evidence="7 8">
    <name type="scientific">Phaseolus angularis</name>
    <name type="common">Azuki bean</name>
    <name type="synonym">Vigna angularis</name>
    <dbReference type="NCBI Taxonomy" id="3914"/>
    <lineage>
        <taxon>Eukaryota</taxon>
        <taxon>Viridiplantae</taxon>
        <taxon>Streptophyta</taxon>
        <taxon>Embryophyta</taxon>
        <taxon>Tracheophyta</taxon>
        <taxon>Spermatophyta</taxon>
        <taxon>Magnoliopsida</taxon>
        <taxon>eudicotyledons</taxon>
        <taxon>Gunneridae</taxon>
        <taxon>Pentapetalae</taxon>
        <taxon>rosids</taxon>
        <taxon>fabids</taxon>
        <taxon>Fabales</taxon>
        <taxon>Fabaceae</taxon>
        <taxon>Papilionoideae</taxon>
        <taxon>50 kb inversion clade</taxon>
        <taxon>NPAAA clade</taxon>
        <taxon>indigoferoid/millettioid clade</taxon>
        <taxon>Phaseoleae</taxon>
        <taxon>Vigna</taxon>
    </lineage>
</organism>
<dbReference type="PROSITE" id="PS00518">
    <property type="entry name" value="ZF_RING_1"/>
    <property type="match status" value="1"/>
</dbReference>
<dbReference type="EMBL" id="KQ258551">
    <property type="protein sequence ID" value="KOM29851.1"/>
    <property type="molecule type" value="Genomic_DNA"/>
</dbReference>
<feature type="compositionally biased region" description="Polar residues" evidence="5">
    <location>
        <begin position="949"/>
        <end position="965"/>
    </location>
</feature>
<dbReference type="Proteomes" id="UP000053144">
    <property type="component" value="Unassembled WGS sequence"/>
</dbReference>
<evidence type="ECO:0000313" key="8">
    <source>
        <dbReference type="Proteomes" id="UP000053144"/>
    </source>
</evidence>
<sequence length="1310" mass="144661">MEADFVTNDMLALTHDAFDANDNDDVAIEGERCGICMDVVIDRGVLDCCQHWFCFVCIDNWATITNLCPLCQNEFQLITCVPVYDTVGNNKVEDDSLLRDDDDWSIEGKNNTLQFPSYYIDENAVICLDGDDCKVRNGLATVEGDSDLDTSIACDSCDIWSCSGGATLLEVLQWWCDVARGCAVVDGLSDVDLEDEDDEISMIRIEGIMHSVWDLIPKVLQRVHGYAPGFCFRCVADDVSKGATNSRERTTMECNADNSNSDCHGEDSFSGKVSVSVADTGETAVVVSMVDRAKWVPATSEKSLLPFEVDADPMTESCILMSDINDQQSDELRTNSLPIMEEELELSLSNNSDLKKSASGAMIEPNGFDGTELLDESLTKTSPSRIKSDMGLDLGLSVGTYLPVDDADKSEPKDQATVVPCLTSEKCFLTGDEIEVNACKDNARVAGGKRKHADFSNGQVYIKAEDGDAKPELPDEVVAKKSKATDSQMSNTNDTANDHLLENAPKHPALKDSPTKATVTPDIMNIVKGTVRRLSKGHTSTNACDQSSENKGNMAGLRVKKIMKRNSEDRESSLLVQNLRKEIREAVRNKSSINFEDNHFDPKLLEAFRTAITGPKTELVNKLSPAAIKAKKSMLQKGKVRENLTKKIFGTSNGRRKRAWDRDCEIEFWKYRCMRATKPEKIETLKSVLDLLRKGSDGTESKQVSECQTKDPILSRLYLADTSVFPRKEDVKPLSVLKTVANSEQTKQNNPSEKVPNLSIDNNTIKATDVNNFLSKISFVSNEKNVDKKIVHGPERTPVSSVGSKTGTKELGQKSGCMKNDKRKWALEVLARKTATTSGGNTANGNQEDNSVFKGNYPLLAQLPSDMRPVLAPSRHNKIPISVRQTQLYRLTERLLRNTNLTVIRRTGITELAVADAINIEKEVADRSNSKLVYLNLCSQELLHRTNNTKSDVATDTTPAASSAMLNDRQSEPNMEDLSADPAVETALKNAGLLSDSPPSSPHENRETCNGDMLGSDNILELDSNPDLDIYGDFEYDLEDEDYIGASVTQVSKPKQEQNESKVKLVFSTMNLKKSDIALDCADCEGPERNEVPGEASCSRNCHNDAFHMDRSSLSSELLPFESAVEPLDKEFEELLYGPDKEPLIKKFPAGESRSLHGDGKTETLSVANDYHNDEELALNNAIKASEQGKENLTEKNSDTTITDQSSNISEAGESFQRKEGKSDVIAKQTDSVNHTTKKVEAYIKEHIRPLCKSGVITADQYRWAVAKTTEKVMKYHCKAKNASFLIKEGEKVKKLAEQYAEAAQQTKKN</sequence>
<dbReference type="OMA" id="SAWHRDW"/>
<keyword evidence="2 4" id="KW-0863">Zinc-finger</keyword>
<feature type="compositionally biased region" description="Basic and acidic residues" evidence="5">
    <location>
        <begin position="1187"/>
        <end position="1198"/>
    </location>
</feature>
<proteinExistence type="predicted"/>
<dbReference type="Gramene" id="KOM29851">
    <property type="protein sequence ID" value="KOM29851"/>
    <property type="gene ID" value="LR48_Vigan818s004900"/>
</dbReference>
<keyword evidence="3" id="KW-0862">Zinc</keyword>
<feature type="region of interest" description="Disordered" evidence="5">
    <location>
        <begin position="480"/>
        <end position="516"/>
    </location>
</feature>
<protein>
    <recommendedName>
        <fullName evidence="6">RING-type domain-containing protein</fullName>
    </recommendedName>
</protein>
<evidence type="ECO:0000256" key="4">
    <source>
        <dbReference type="PROSITE-ProRule" id="PRU00175"/>
    </source>
</evidence>
<feature type="region of interest" description="Disordered" evidence="5">
    <location>
        <begin position="793"/>
        <end position="816"/>
    </location>
</feature>
<evidence type="ECO:0000256" key="3">
    <source>
        <dbReference type="ARBA" id="ARBA00022833"/>
    </source>
</evidence>
<gene>
    <name evidence="7" type="ORF">LR48_Vigan818s004900</name>
</gene>
<dbReference type="InterPro" id="IPR017907">
    <property type="entry name" value="Znf_RING_CS"/>
</dbReference>
<dbReference type="InterPro" id="IPR001841">
    <property type="entry name" value="Znf_RING"/>
</dbReference>
<dbReference type="SMART" id="SM00184">
    <property type="entry name" value="RING"/>
    <property type="match status" value="1"/>
</dbReference>
<keyword evidence="1" id="KW-0479">Metal-binding</keyword>
<dbReference type="SUPFAM" id="SSF57850">
    <property type="entry name" value="RING/U-box"/>
    <property type="match status" value="1"/>
</dbReference>
<feature type="domain" description="RING-type" evidence="6">
    <location>
        <begin position="33"/>
        <end position="72"/>
    </location>
</feature>
<name>A0A0L9TH88_PHAAN</name>
<feature type="region of interest" description="Disordered" evidence="5">
    <location>
        <begin position="1186"/>
        <end position="1223"/>
    </location>
</feature>
<reference evidence="8" key="1">
    <citation type="journal article" date="2015" name="Proc. Natl. Acad. Sci. U.S.A.">
        <title>Genome sequencing of adzuki bean (Vigna angularis) provides insight into high starch and low fat accumulation and domestication.</title>
        <authorList>
            <person name="Yang K."/>
            <person name="Tian Z."/>
            <person name="Chen C."/>
            <person name="Luo L."/>
            <person name="Zhao B."/>
            <person name="Wang Z."/>
            <person name="Yu L."/>
            <person name="Li Y."/>
            <person name="Sun Y."/>
            <person name="Li W."/>
            <person name="Chen Y."/>
            <person name="Li Y."/>
            <person name="Zhang Y."/>
            <person name="Ai D."/>
            <person name="Zhao J."/>
            <person name="Shang C."/>
            <person name="Ma Y."/>
            <person name="Wu B."/>
            <person name="Wang M."/>
            <person name="Gao L."/>
            <person name="Sun D."/>
            <person name="Zhang P."/>
            <person name="Guo F."/>
            <person name="Wang W."/>
            <person name="Li Y."/>
            <person name="Wang J."/>
            <person name="Varshney R.K."/>
            <person name="Wang J."/>
            <person name="Ling H.Q."/>
            <person name="Wan P."/>
        </authorList>
    </citation>
    <scope>NUCLEOTIDE SEQUENCE</scope>
    <source>
        <strain evidence="8">cv. Jingnong 6</strain>
    </source>
</reference>
<evidence type="ECO:0000256" key="2">
    <source>
        <dbReference type="ARBA" id="ARBA00022771"/>
    </source>
</evidence>
<dbReference type="InterPro" id="IPR013083">
    <property type="entry name" value="Znf_RING/FYVE/PHD"/>
</dbReference>
<dbReference type="PANTHER" id="PTHR15315:SF26">
    <property type="entry name" value="E3 UBIQUITIN-PROTEIN LIGASE NRDP1"/>
    <property type="match status" value="1"/>
</dbReference>
<evidence type="ECO:0000313" key="7">
    <source>
        <dbReference type="EMBL" id="KOM29851.1"/>
    </source>
</evidence>
<feature type="region of interest" description="Disordered" evidence="5">
    <location>
        <begin position="949"/>
        <end position="976"/>
    </location>
</feature>
<dbReference type="Pfam" id="PF13639">
    <property type="entry name" value="zf-RING_2"/>
    <property type="match status" value="1"/>
</dbReference>
<evidence type="ECO:0000256" key="5">
    <source>
        <dbReference type="SAM" id="MobiDB-lite"/>
    </source>
</evidence>
<dbReference type="STRING" id="3914.A0A0L9TH88"/>
<feature type="compositionally biased region" description="Basic and acidic residues" evidence="5">
    <location>
        <begin position="496"/>
        <end position="514"/>
    </location>
</feature>
<feature type="compositionally biased region" description="Polar residues" evidence="5">
    <location>
        <begin position="1199"/>
        <end position="1210"/>
    </location>
</feature>
<evidence type="ECO:0000259" key="6">
    <source>
        <dbReference type="PROSITE" id="PS50089"/>
    </source>
</evidence>
<dbReference type="PANTHER" id="PTHR15315">
    <property type="entry name" value="RING FINGER PROTEIN 41, 151"/>
    <property type="match status" value="1"/>
</dbReference>
<accession>A0A0L9TH88</accession>
<dbReference type="Gene3D" id="3.30.40.10">
    <property type="entry name" value="Zinc/RING finger domain, C3HC4 (zinc finger)"/>
    <property type="match status" value="1"/>
</dbReference>